<dbReference type="Proteomes" id="UP001500102">
    <property type="component" value="Unassembled WGS sequence"/>
</dbReference>
<dbReference type="RefSeq" id="WP_116765836.1">
    <property type="nucleotide sequence ID" value="NZ_BAAAQB010000041.1"/>
</dbReference>
<accession>A0ABP5LCJ4</accession>
<keyword evidence="1" id="KW-1133">Transmembrane helix</keyword>
<organism evidence="2 3">
    <name type="scientific">Arthrobacter humicola</name>
    <dbReference type="NCBI Taxonomy" id="409291"/>
    <lineage>
        <taxon>Bacteria</taxon>
        <taxon>Bacillati</taxon>
        <taxon>Actinomycetota</taxon>
        <taxon>Actinomycetes</taxon>
        <taxon>Micrococcales</taxon>
        <taxon>Micrococcaceae</taxon>
        <taxon>Arthrobacter</taxon>
    </lineage>
</organism>
<keyword evidence="1" id="KW-0812">Transmembrane</keyword>
<gene>
    <name evidence="2" type="ORF">GCM10009825_37150</name>
</gene>
<proteinExistence type="predicted"/>
<feature type="transmembrane region" description="Helical" evidence="1">
    <location>
        <begin position="12"/>
        <end position="31"/>
    </location>
</feature>
<reference evidence="3" key="1">
    <citation type="journal article" date="2019" name="Int. J. Syst. Evol. Microbiol.">
        <title>The Global Catalogue of Microorganisms (GCM) 10K type strain sequencing project: providing services to taxonomists for standard genome sequencing and annotation.</title>
        <authorList>
            <consortium name="The Broad Institute Genomics Platform"/>
            <consortium name="The Broad Institute Genome Sequencing Center for Infectious Disease"/>
            <person name="Wu L."/>
            <person name="Ma J."/>
        </authorList>
    </citation>
    <scope>NUCLEOTIDE SEQUENCE [LARGE SCALE GENOMIC DNA]</scope>
    <source>
        <strain evidence="3">JCM 15921</strain>
    </source>
</reference>
<dbReference type="EMBL" id="BAAAQB010000041">
    <property type="protein sequence ID" value="GAA2145013.1"/>
    <property type="molecule type" value="Genomic_DNA"/>
</dbReference>
<protein>
    <submittedName>
        <fullName evidence="2">SHOCT domain-containing protein</fullName>
    </submittedName>
</protein>
<sequence length="128" mass="14722">MNFFENFWSIFWWLFCVYAIFAFLWALFMVIGDLFRDHELSGWWKAVWIVFLAFVPFLSLLVYMIARGKGMTERSMAQARKSQEATDAYIRQVAAASPSEEIAKAKALMDAGTISAAEFERIKSKVVA</sequence>
<feature type="transmembrane region" description="Helical" evidence="1">
    <location>
        <begin position="43"/>
        <end position="66"/>
    </location>
</feature>
<evidence type="ECO:0000256" key="1">
    <source>
        <dbReference type="SAM" id="Phobius"/>
    </source>
</evidence>
<evidence type="ECO:0000313" key="3">
    <source>
        <dbReference type="Proteomes" id="UP001500102"/>
    </source>
</evidence>
<name>A0ABP5LCJ4_9MICC</name>
<keyword evidence="1" id="KW-0472">Membrane</keyword>
<comment type="caution">
    <text evidence="2">The sequence shown here is derived from an EMBL/GenBank/DDBJ whole genome shotgun (WGS) entry which is preliminary data.</text>
</comment>
<keyword evidence="3" id="KW-1185">Reference proteome</keyword>
<evidence type="ECO:0000313" key="2">
    <source>
        <dbReference type="EMBL" id="GAA2145013.1"/>
    </source>
</evidence>